<sequence length="252" mass="24857">MQERHERVLRAVVSALVSTFATACAHDLGGGHFPHPAVLALVFAVAVPLCLVAGGRRVTLATLAASVAAAQVLLHGAFTLIAPQVGSAALSETLSTTASGPHAHHLPSGALAQAAAEHAGRASAPGTHMIGTHVLAGVATLVALRAGTEALRRIAAALLLATTGSLAAGRSAARAVARAAAALSSAVTSCAEGGLLACALLLAGTGATAGTRWARLVAAGSTPTQLRSRFLAATLVLRGPPAPSSPRYDLAA</sequence>
<evidence type="ECO:0000313" key="2">
    <source>
        <dbReference type="EMBL" id="RZU62895.1"/>
    </source>
</evidence>
<keyword evidence="1" id="KW-0472">Membrane</keyword>
<keyword evidence="1" id="KW-1133">Transmembrane helix</keyword>
<accession>A0A4Q8AGL5</accession>
<dbReference type="OrthoDB" id="5126237at2"/>
<feature type="transmembrane region" description="Helical" evidence="1">
    <location>
        <begin position="35"/>
        <end position="53"/>
    </location>
</feature>
<keyword evidence="3" id="KW-1185">Reference proteome</keyword>
<dbReference type="Proteomes" id="UP000292685">
    <property type="component" value="Unassembled WGS sequence"/>
</dbReference>
<protein>
    <submittedName>
        <fullName evidence="2">Uncharacterized protein</fullName>
    </submittedName>
</protein>
<dbReference type="RefSeq" id="WP_130451407.1">
    <property type="nucleotide sequence ID" value="NZ_SHLA01000001.1"/>
</dbReference>
<feature type="transmembrane region" description="Helical" evidence="1">
    <location>
        <begin position="60"/>
        <end position="82"/>
    </location>
</feature>
<dbReference type="EMBL" id="SHLA01000001">
    <property type="protein sequence ID" value="RZU62895.1"/>
    <property type="molecule type" value="Genomic_DNA"/>
</dbReference>
<evidence type="ECO:0000313" key="3">
    <source>
        <dbReference type="Proteomes" id="UP000292685"/>
    </source>
</evidence>
<organism evidence="2 3">
    <name type="scientific">Zhihengliuella halotolerans</name>
    <dbReference type="NCBI Taxonomy" id="370736"/>
    <lineage>
        <taxon>Bacteria</taxon>
        <taxon>Bacillati</taxon>
        <taxon>Actinomycetota</taxon>
        <taxon>Actinomycetes</taxon>
        <taxon>Micrococcales</taxon>
        <taxon>Micrococcaceae</taxon>
        <taxon>Zhihengliuella</taxon>
    </lineage>
</organism>
<comment type="caution">
    <text evidence="2">The sequence shown here is derived from an EMBL/GenBank/DDBJ whole genome shotgun (WGS) entry which is preliminary data.</text>
</comment>
<name>A0A4Q8AGL5_9MICC</name>
<gene>
    <name evidence="2" type="ORF">EV380_2500</name>
</gene>
<evidence type="ECO:0000256" key="1">
    <source>
        <dbReference type="SAM" id="Phobius"/>
    </source>
</evidence>
<keyword evidence="1" id="KW-0812">Transmembrane</keyword>
<reference evidence="2 3" key="1">
    <citation type="submission" date="2019-02" db="EMBL/GenBank/DDBJ databases">
        <title>Sequencing the genomes of 1000 actinobacteria strains.</title>
        <authorList>
            <person name="Klenk H.-P."/>
        </authorList>
    </citation>
    <scope>NUCLEOTIDE SEQUENCE [LARGE SCALE GENOMIC DNA]</scope>
    <source>
        <strain evidence="2 3">DSM 17364</strain>
    </source>
</reference>
<dbReference type="AlphaFoldDB" id="A0A4Q8AGL5"/>
<dbReference type="PROSITE" id="PS51257">
    <property type="entry name" value="PROKAR_LIPOPROTEIN"/>
    <property type="match status" value="1"/>
</dbReference>
<proteinExistence type="predicted"/>